<evidence type="ECO:0000259" key="2">
    <source>
        <dbReference type="PROSITE" id="PS50234"/>
    </source>
</evidence>
<dbReference type="Pfam" id="PF00092">
    <property type="entry name" value="VWA"/>
    <property type="match status" value="2"/>
</dbReference>
<dbReference type="SMART" id="SM00327">
    <property type="entry name" value="VWA"/>
    <property type="match status" value="1"/>
</dbReference>
<dbReference type="Gene3D" id="3.40.50.410">
    <property type="entry name" value="von Willebrand factor, type A domain"/>
    <property type="match status" value="3"/>
</dbReference>
<dbReference type="InterPro" id="IPR002035">
    <property type="entry name" value="VWF_A"/>
</dbReference>
<dbReference type="PANTHER" id="PTHR24020">
    <property type="entry name" value="COLLAGEN ALPHA"/>
    <property type="match status" value="1"/>
</dbReference>
<evidence type="ECO:0000259" key="3">
    <source>
        <dbReference type="PROSITE" id="PS50835"/>
    </source>
</evidence>
<feature type="domain" description="Ig-like" evidence="3">
    <location>
        <begin position="242"/>
        <end position="317"/>
    </location>
</feature>
<protein>
    <submittedName>
        <fullName evidence="4">Uncharacterized protein</fullName>
    </submittedName>
</protein>
<feature type="domain" description="VWFA" evidence="2">
    <location>
        <begin position="69"/>
        <end position="157"/>
    </location>
</feature>
<dbReference type="AlphaFoldDB" id="A0AA88XE51"/>
<dbReference type="PANTHER" id="PTHR24020:SF84">
    <property type="entry name" value="VWFA DOMAIN-CONTAINING PROTEIN"/>
    <property type="match status" value="1"/>
</dbReference>
<feature type="region of interest" description="Disordered" evidence="1">
    <location>
        <begin position="1"/>
        <end position="25"/>
    </location>
</feature>
<dbReference type="Pfam" id="PF13895">
    <property type="entry name" value="Ig_2"/>
    <property type="match status" value="1"/>
</dbReference>
<dbReference type="Gene3D" id="2.60.40.10">
    <property type="entry name" value="Immunoglobulins"/>
    <property type="match status" value="1"/>
</dbReference>
<reference evidence="4" key="1">
    <citation type="submission" date="2019-08" db="EMBL/GenBank/DDBJ databases">
        <title>The improved chromosome-level genome for the pearl oyster Pinctada fucata martensii using PacBio sequencing and Hi-C.</title>
        <authorList>
            <person name="Zheng Z."/>
        </authorList>
    </citation>
    <scope>NUCLEOTIDE SEQUENCE</scope>
    <source>
        <strain evidence="4">ZZ-2019</strain>
        <tissue evidence="4">Adductor muscle</tissue>
    </source>
</reference>
<dbReference type="SUPFAM" id="SSF53300">
    <property type="entry name" value="vWA-like"/>
    <property type="match status" value="3"/>
</dbReference>
<dbReference type="SMART" id="SM00409">
    <property type="entry name" value="IG"/>
    <property type="match status" value="1"/>
</dbReference>
<evidence type="ECO:0000256" key="1">
    <source>
        <dbReference type="SAM" id="MobiDB-lite"/>
    </source>
</evidence>
<accession>A0AA88XE51</accession>
<feature type="domain" description="VWFA" evidence="2">
    <location>
        <begin position="332"/>
        <end position="505"/>
    </location>
</feature>
<dbReference type="Proteomes" id="UP001186944">
    <property type="component" value="Unassembled WGS sequence"/>
</dbReference>
<dbReference type="InterPro" id="IPR003598">
    <property type="entry name" value="Ig_sub2"/>
</dbReference>
<proteinExistence type="predicted"/>
<dbReference type="InterPro" id="IPR013783">
    <property type="entry name" value="Ig-like_fold"/>
</dbReference>
<evidence type="ECO:0000313" key="4">
    <source>
        <dbReference type="EMBL" id="KAK3083525.1"/>
    </source>
</evidence>
<sequence>MDRTQENYKVAGASPTIKRPQPVASTDTYATGNLGVPRIILHDIRDETFVLPYSNSDAPMAIPFIAFREAVFQQNHGDRRTAPNFAIILTDGQFQYGSETALAAKQLRDDGVKIFAIGIGDNVSEDGLLKICGDRKYLFHVSSYNLLGTIQQALDTLFCEESCSCSSSQSDVIILLDTKFDTVDDFKQQKSFLFKFMDGLDYGDQKVQIGIAMASSSNDSRVYLNQYHTKSDILAKIIMIRPSTSTNTVIEASYVTFSCAVTDGNPQKVDSFSWTKGGKTIGTNQNYTIFAVRRDDAGVYSCTGTNSAGTSNEATVTLSVLCLSNCKSSYADIAFLLDTSRSESSDDFLHQKQFISNFINSLDVGPHQAQISVVTYSTHAFIHFYLDQYDNKADVLQHIDSMGYIKGSTHTWEALDFLHDYIFVQKNGDRRTAPNIVVILTDGHSQYPYDTYFEAEKLHDEEVKIFAVGIGNDVSENELLNIGGDREHVFHVKSSDLLGDIQKALHTLYCDGTAANPPPIPTTTLPPTTTTVPTTTKTTLREFCRIIFIFVQLTDTFDFD</sequence>
<dbReference type="CDD" id="cd01450">
    <property type="entry name" value="vWFA_subfamily_ECM"/>
    <property type="match status" value="1"/>
</dbReference>
<gene>
    <name evidence="4" type="ORF">FSP39_024753</name>
</gene>
<dbReference type="SMART" id="SM00408">
    <property type="entry name" value="IGc2"/>
    <property type="match status" value="1"/>
</dbReference>
<name>A0AA88XE51_PINIB</name>
<dbReference type="SUPFAM" id="SSF48726">
    <property type="entry name" value="Immunoglobulin"/>
    <property type="match status" value="1"/>
</dbReference>
<organism evidence="4 5">
    <name type="scientific">Pinctada imbricata</name>
    <name type="common">Atlantic pearl-oyster</name>
    <name type="synonym">Pinctada martensii</name>
    <dbReference type="NCBI Taxonomy" id="66713"/>
    <lineage>
        <taxon>Eukaryota</taxon>
        <taxon>Metazoa</taxon>
        <taxon>Spiralia</taxon>
        <taxon>Lophotrochozoa</taxon>
        <taxon>Mollusca</taxon>
        <taxon>Bivalvia</taxon>
        <taxon>Autobranchia</taxon>
        <taxon>Pteriomorphia</taxon>
        <taxon>Pterioida</taxon>
        <taxon>Pterioidea</taxon>
        <taxon>Pteriidae</taxon>
        <taxon>Pinctada</taxon>
    </lineage>
</organism>
<feature type="domain" description="VWFA" evidence="2">
    <location>
        <begin position="171"/>
        <end position="248"/>
    </location>
</feature>
<keyword evidence="5" id="KW-1185">Reference proteome</keyword>
<dbReference type="InterPro" id="IPR036465">
    <property type="entry name" value="vWFA_dom_sf"/>
</dbReference>
<dbReference type="PRINTS" id="PR00453">
    <property type="entry name" value="VWFADOMAIN"/>
</dbReference>
<evidence type="ECO:0000313" key="5">
    <source>
        <dbReference type="Proteomes" id="UP001186944"/>
    </source>
</evidence>
<dbReference type="InterPro" id="IPR036179">
    <property type="entry name" value="Ig-like_dom_sf"/>
</dbReference>
<dbReference type="InterPro" id="IPR007110">
    <property type="entry name" value="Ig-like_dom"/>
</dbReference>
<comment type="caution">
    <text evidence="4">The sequence shown here is derived from an EMBL/GenBank/DDBJ whole genome shotgun (WGS) entry which is preliminary data.</text>
</comment>
<dbReference type="InterPro" id="IPR050525">
    <property type="entry name" value="ECM_Assembly_Org"/>
</dbReference>
<dbReference type="PROSITE" id="PS50234">
    <property type="entry name" value="VWFA"/>
    <property type="match status" value="3"/>
</dbReference>
<dbReference type="InterPro" id="IPR003599">
    <property type="entry name" value="Ig_sub"/>
</dbReference>
<dbReference type="PROSITE" id="PS50835">
    <property type="entry name" value="IG_LIKE"/>
    <property type="match status" value="1"/>
</dbReference>
<dbReference type="EMBL" id="VSWD01000014">
    <property type="protein sequence ID" value="KAK3083525.1"/>
    <property type="molecule type" value="Genomic_DNA"/>
</dbReference>